<dbReference type="AlphaFoldDB" id="A0A1M6AL40"/>
<reference evidence="1 2" key="1">
    <citation type="submission" date="2016-11" db="EMBL/GenBank/DDBJ databases">
        <authorList>
            <person name="Varghese N."/>
            <person name="Submissions S."/>
        </authorList>
    </citation>
    <scope>NUCLEOTIDE SEQUENCE [LARGE SCALE GENOMIC DNA]</scope>
    <source>
        <strain evidence="1 2">DSM 19027</strain>
    </source>
</reference>
<evidence type="ECO:0008006" key="3">
    <source>
        <dbReference type="Google" id="ProtNLM"/>
    </source>
</evidence>
<dbReference type="Proteomes" id="UP000324781">
    <property type="component" value="Unassembled WGS sequence"/>
</dbReference>
<keyword evidence="2" id="KW-1185">Reference proteome</keyword>
<evidence type="ECO:0000313" key="2">
    <source>
        <dbReference type="Proteomes" id="UP000324781"/>
    </source>
</evidence>
<dbReference type="EMBL" id="FQZP01000001">
    <property type="protein sequence ID" value="SHI37182.1"/>
    <property type="molecule type" value="Genomic_DNA"/>
</dbReference>
<evidence type="ECO:0000313" key="1">
    <source>
        <dbReference type="EMBL" id="SHI37182.1"/>
    </source>
</evidence>
<dbReference type="SUPFAM" id="SSF103190">
    <property type="entry name" value="Sensory domain-like"/>
    <property type="match status" value="1"/>
</dbReference>
<proteinExistence type="predicted"/>
<organism evidence="1 2">
    <name type="scientific">Thermoclostridium caenicola</name>
    <dbReference type="NCBI Taxonomy" id="659425"/>
    <lineage>
        <taxon>Bacteria</taxon>
        <taxon>Bacillati</taxon>
        <taxon>Bacillota</taxon>
        <taxon>Clostridia</taxon>
        <taxon>Eubacteriales</taxon>
        <taxon>Oscillospiraceae</taxon>
        <taxon>Thermoclostridium</taxon>
    </lineage>
</organism>
<dbReference type="RefSeq" id="WP_149677355.1">
    <property type="nucleotide sequence ID" value="NZ_DAONMB010000016.1"/>
</dbReference>
<sequence>MKIKHRITLISVVLCMVCVLAMWSANRFISGIYLETTLQDKLSAEAKLKAHEINAWIGREKQNLEIIAERVIWAENHEFNTLYKVLEKSAAMNYGNLNYLALEDGTFVDVSGWVPDEGYNPLTREWYVKAAENAGKIYVCDPYGNHTTGHSGRGEYRRAE</sequence>
<dbReference type="OrthoDB" id="9814363at2"/>
<protein>
    <recommendedName>
        <fullName evidence="3">Methyl-accepting chemotaxis protein</fullName>
    </recommendedName>
</protein>
<accession>A0A1M6AL40</accession>
<dbReference type="InterPro" id="IPR029151">
    <property type="entry name" value="Sensor-like_sf"/>
</dbReference>
<dbReference type="Gene3D" id="3.30.450.20">
    <property type="entry name" value="PAS domain"/>
    <property type="match status" value="2"/>
</dbReference>
<name>A0A1M6AL40_9FIRM</name>
<gene>
    <name evidence="1" type="ORF">SAMN05444373_100178</name>
</gene>